<organism evidence="2 3">
    <name type="scientific">Mycena alexandri</name>
    <dbReference type="NCBI Taxonomy" id="1745969"/>
    <lineage>
        <taxon>Eukaryota</taxon>
        <taxon>Fungi</taxon>
        <taxon>Dikarya</taxon>
        <taxon>Basidiomycota</taxon>
        <taxon>Agaricomycotina</taxon>
        <taxon>Agaricomycetes</taxon>
        <taxon>Agaricomycetidae</taxon>
        <taxon>Agaricales</taxon>
        <taxon>Marasmiineae</taxon>
        <taxon>Mycenaceae</taxon>
        <taxon>Mycena</taxon>
    </lineage>
</organism>
<dbReference type="EMBL" id="JARJCM010000002">
    <property type="protein sequence ID" value="KAJ7046950.1"/>
    <property type="molecule type" value="Genomic_DNA"/>
</dbReference>
<comment type="caution">
    <text evidence="2">The sequence shown here is derived from an EMBL/GenBank/DDBJ whole genome shotgun (WGS) entry which is preliminary data.</text>
</comment>
<feature type="compositionally biased region" description="Polar residues" evidence="1">
    <location>
        <begin position="8"/>
        <end position="34"/>
    </location>
</feature>
<protein>
    <submittedName>
        <fullName evidence="2">Uncharacterized protein</fullName>
    </submittedName>
</protein>
<sequence>MTEPFPTRASSRTSLDSQSPGTAISTRIEQQTNEPVPFKRTQLHPPSREDNKYHRRFIEAHNDEFIEFRAPPYSSNPENEEGNSIHDESSATRVRYSTAFSRSFPTLGNGIANEIIPFTIAELPPITFPQPAPYRMVDLQRLRDTMPGTMSEYIRLRESFPGTSRALLGLSPEIISQDEFRDAPLRHLVLKHQCPGPFKLGQQFYAHGSINGVWELGEVKKENGKKLYVQWVNHFEKCLAIVEMDRSSIHQTKRRRTKTLLQAAIRRVFG</sequence>
<feature type="region of interest" description="Disordered" evidence="1">
    <location>
        <begin position="69"/>
        <end position="90"/>
    </location>
</feature>
<keyword evidence="3" id="KW-1185">Reference proteome</keyword>
<dbReference type="AlphaFoldDB" id="A0AAD6TKF5"/>
<reference evidence="2" key="1">
    <citation type="submission" date="2023-03" db="EMBL/GenBank/DDBJ databases">
        <title>Massive genome expansion in bonnet fungi (Mycena s.s.) driven by repeated elements and novel gene families across ecological guilds.</title>
        <authorList>
            <consortium name="Lawrence Berkeley National Laboratory"/>
            <person name="Harder C.B."/>
            <person name="Miyauchi S."/>
            <person name="Viragh M."/>
            <person name="Kuo A."/>
            <person name="Thoen E."/>
            <person name="Andreopoulos B."/>
            <person name="Lu D."/>
            <person name="Skrede I."/>
            <person name="Drula E."/>
            <person name="Henrissat B."/>
            <person name="Morin E."/>
            <person name="Kohler A."/>
            <person name="Barry K."/>
            <person name="LaButti K."/>
            <person name="Morin E."/>
            <person name="Salamov A."/>
            <person name="Lipzen A."/>
            <person name="Mereny Z."/>
            <person name="Hegedus B."/>
            <person name="Baldrian P."/>
            <person name="Stursova M."/>
            <person name="Weitz H."/>
            <person name="Taylor A."/>
            <person name="Grigoriev I.V."/>
            <person name="Nagy L.G."/>
            <person name="Martin F."/>
            <person name="Kauserud H."/>
        </authorList>
    </citation>
    <scope>NUCLEOTIDE SEQUENCE</scope>
    <source>
        <strain evidence="2">CBHHK200</strain>
    </source>
</reference>
<gene>
    <name evidence="2" type="ORF">C8F04DRAFT_1172749</name>
</gene>
<proteinExistence type="predicted"/>
<evidence type="ECO:0000313" key="2">
    <source>
        <dbReference type="EMBL" id="KAJ7046950.1"/>
    </source>
</evidence>
<name>A0AAD6TKF5_9AGAR</name>
<dbReference type="Proteomes" id="UP001218188">
    <property type="component" value="Unassembled WGS sequence"/>
</dbReference>
<accession>A0AAD6TKF5</accession>
<evidence type="ECO:0000256" key="1">
    <source>
        <dbReference type="SAM" id="MobiDB-lite"/>
    </source>
</evidence>
<feature type="region of interest" description="Disordered" evidence="1">
    <location>
        <begin position="1"/>
        <end position="50"/>
    </location>
</feature>
<evidence type="ECO:0000313" key="3">
    <source>
        <dbReference type="Proteomes" id="UP001218188"/>
    </source>
</evidence>